<dbReference type="CDD" id="cd19817">
    <property type="entry name" value="Bbox1_ANCHR-like"/>
    <property type="match status" value="1"/>
</dbReference>
<evidence type="ECO:0000313" key="2">
    <source>
        <dbReference type="EMBL" id="KIO34289.1"/>
    </source>
</evidence>
<feature type="compositionally biased region" description="Acidic residues" evidence="1">
    <location>
        <begin position="180"/>
        <end position="190"/>
    </location>
</feature>
<dbReference type="Proteomes" id="UP000054248">
    <property type="component" value="Unassembled WGS sequence"/>
</dbReference>
<sequence>MESDSESEMLWKRFEQLKVPLQAPGEAAVKPQVSPTTARFDRAALDADLRRRLQELGSESGTEVDDEELEKMLQSEDEYLEEIFPTSRLAEVRHLVTQLQGSRPSSRQSSQAPIRRDSNKTIGASNMAQKYSADSDADDESMADELVRRVRDQLTLEGHSRSNSSNSSRAASVEAAEYDRDGEDDEDDEGTNSSASLKGGETGQRTPPSKPHSLLSTAKIEMNRYQALFSNLETPRALPAETPTSEGEPLPAVFAKLQSISPNTGKIGVNRGRQDVRDGPSTDSKSDPSDLGPAPALDIEGWRAAKDNKPEEWCCICNADAEVSCPGCDKDLYCKKCYAEGHPSDAADAGEHKPVDYTPSTP</sequence>
<dbReference type="SUPFAM" id="SSF57845">
    <property type="entry name" value="B-box zinc-binding domain"/>
    <property type="match status" value="1"/>
</dbReference>
<gene>
    <name evidence="2" type="ORF">M407DRAFT_240623</name>
</gene>
<feature type="compositionally biased region" description="Polar residues" evidence="1">
    <location>
        <begin position="120"/>
        <end position="129"/>
    </location>
</feature>
<dbReference type="OrthoDB" id="5407799at2759"/>
<dbReference type="PANTHER" id="PTHR46603">
    <property type="entry name" value="ABSCISSION/NOCUT CHECKPOINT REGULATOR"/>
    <property type="match status" value="1"/>
</dbReference>
<feature type="region of interest" description="Disordered" evidence="1">
    <location>
        <begin position="259"/>
        <end position="297"/>
    </location>
</feature>
<proteinExistence type="predicted"/>
<dbReference type="EMBL" id="KN822943">
    <property type="protein sequence ID" value="KIO34289.1"/>
    <property type="molecule type" value="Genomic_DNA"/>
</dbReference>
<evidence type="ECO:0000256" key="1">
    <source>
        <dbReference type="SAM" id="MobiDB-lite"/>
    </source>
</evidence>
<feature type="region of interest" description="Disordered" evidence="1">
    <location>
        <begin position="341"/>
        <end position="362"/>
    </location>
</feature>
<dbReference type="HOGENOM" id="CLU_765463_0_0_1"/>
<dbReference type="InterPro" id="IPR044553">
    <property type="entry name" value="Bbox1_ANCHR"/>
</dbReference>
<protein>
    <submittedName>
        <fullName evidence="2">Uncharacterized protein</fullName>
    </submittedName>
</protein>
<feature type="region of interest" description="Disordered" evidence="1">
    <location>
        <begin position="96"/>
        <end position="218"/>
    </location>
</feature>
<dbReference type="Pfam" id="PF22586">
    <property type="entry name" value="ANCHR-like_BBOX"/>
    <property type="match status" value="1"/>
</dbReference>
<reference evidence="2 3" key="1">
    <citation type="submission" date="2014-04" db="EMBL/GenBank/DDBJ databases">
        <authorList>
            <consortium name="DOE Joint Genome Institute"/>
            <person name="Kuo A."/>
            <person name="Girlanda M."/>
            <person name="Perotto S."/>
            <person name="Kohler A."/>
            <person name="Nagy L.G."/>
            <person name="Floudas D."/>
            <person name="Copeland A."/>
            <person name="Barry K.W."/>
            <person name="Cichocki N."/>
            <person name="Veneault-Fourrey C."/>
            <person name="LaButti K."/>
            <person name="Lindquist E.A."/>
            <person name="Lipzen A."/>
            <person name="Lundell T."/>
            <person name="Morin E."/>
            <person name="Murat C."/>
            <person name="Sun H."/>
            <person name="Tunlid A."/>
            <person name="Henrissat B."/>
            <person name="Grigoriev I.V."/>
            <person name="Hibbett D.S."/>
            <person name="Martin F."/>
            <person name="Nordberg H.P."/>
            <person name="Cantor M.N."/>
            <person name="Hua S.X."/>
        </authorList>
    </citation>
    <scope>NUCLEOTIDE SEQUENCE [LARGE SCALE GENOMIC DNA]</scope>
    <source>
        <strain evidence="2 3">MUT 4182</strain>
    </source>
</reference>
<organism evidence="2 3">
    <name type="scientific">Tulasnella calospora MUT 4182</name>
    <dbReference type="NCBI Taxonomy" id="1051891"/>
    <lineage>
        <taxon>Eukaryota</taxon>
        <taxon>Fungi</taxon>
        <taxon>Dikarya</taxon>
        <taxon>Basidiomycota</taxon>
        <taxon>Agaricomycotina</taxon>
        <taxon>Agaricomycetes</taxon>
        <taxon>Cantharellales</taxon>
        <taxon>Tulasnellaceae</taxon>
        <taxon>Tulasnella</taxon>
    </lineage>
</organism>
<feature type="compositionally biased region" description="Low complexity" evidence="1">
    <location>
        <begin position="161"/>
        <end position="175"/>
    </location>
</feature>
<feature type="compositionally biased region" description="Basic and acidic residues" evidence="1">
    <location>
        <begin position="272"/>
        <end position="288"/>
    </location>
</feature>
<feature type="compositionally biased region" description="Low complexity" evidence="1">
    <location>
        <begin position="98"/>
        <end position="113"/>
    </location>
</feature>
<dbReference type="STRING" id="1051891.A0A0C3QYG1"/>
<dbReference type="PANTHER" id="PTHR46603:SF1">
    <property type="entry name" value="ABSCISSION_NOCUT CHECKPOINT REGULATOR"/>
    <property type="match status" value="1"/>
</dbReference>
<reference evidence="3" key="2">
    <citation type="submission" date="2015-01" db="EMBL/GenBank/DDBJ databases">
        <title>Evolutionary Origins and Diversification of the Mycorrhizal Mutualists.</title>
        <authorList>
            <consortium name="DOE Joint Genome Institute"/>
            <consortium name="Mycorrhizal Genomics Consortium"/>
            <person name="Kohler A."/>
            <person name="Kuo A."/>
            <person name="Nagy L.G."/>
            <person name="Floudas D."/>
            <person name="Copeland A."/>
            <person name="Barry K.W."/>
            <person name="Cichocki N."/>
            <person name="Veneault-Fourrey C."/>
            <person name="LaButti K."/>
            <person name="Lindquist E.A."/>
            <person name="Lipzen A."/>
            <person name="Lundell T."/>
            <person name="Morin E."/>
            <person name="Murat C."/>
            <person name="Riley R."/>
            <person name="Ohm R."/>
            <person name="Sun H."/>
            <person name="Tunlid A."/>
            <person name="Henrissat B."/>
            <person name="Grigoriev I.V."/>
            <person name="Hibbett D.S."/>
            <person name="Martin F."/>
        </authorList>
    </citation>
    <scope>NUCLEOTIDE SEQUENCE [LARGE SCALE GENOMIC DNA]</scope>
    <source>
        <strain evidence="3">MUT 4182</strain>
    </source>
</reference>
<keyword evidence="3" id="KW-1185">Reference proteome</keyword>
<evidence type="ECO:0000313" key="3">
    <source>
        <dbReference type="Proteomes" id="UP000054248"/>
    </source>
</evidence>
<dbReference type="AlphaFoldDB" id="A0A0C3QYG1"/>
<feature type="compositionally biased region" description="Basic and acidic residues" evidence="1">
    <location>
        <begin position="341"/>
        <end position="355"/>
    </location>
</feature>
<feature type="compositionally biased region" description="Basic and acidic residues" evidence="1">
    <location>
        <begin position="145"/>
        <end position="160"/>
    </location>
</feature>
<name>A0A0C3QYG1_9AGAM</name>
<accession>A0A0C3QYG1</accession>